<organism evidence="2 3">
    <name type="scientific">Candidatus Desantisbacteria bacterium CG2_30_40_21</name>
    <dbReference type="NCBI Taxonomy" id="1817895"/>
    <lineage>
        <taxon>Bacteria</taxon>
        <taxon>Candidatus Desantisiibacteriota</taxon>
    </lineage>
</organism>
<name>A0A1J5E010_9BACT</name>
<comment type="caution">
    <text evidence="2">The sequence shown here is derived from an EMBL/GenBank/DDBJ whole genome shotgun (WGS) entry which is preliminary data.</text>
</comment>
<dbReference type="EMBL" id="MNYI01000073">
    <property type="protein sequence ID" value="OIP41677.1"/>
    <property type="molecule type" value="Genomic_DNA"/>
</dbReference>
<dbReference type="Pfam" id="PF01909">
    <property type="entry name" value="NTP_transf_2"/>
    <property type="match status" value="1"/>
</dbReference>
<gene>
    <name evidence="2" type="ORF">AUJ95_02915</name>
</gene>
<dbReference type="InterPro" id="IPR043519">
    <property type="entry name" value="NT_sf"/>
</dbReference>
<evidence type="ECO:0000259" key="1">
    <source>
        <dbReference type="Pfam" id="PF01909"/>
    </source>
</evidence>
<dbReference type="GO" id="GO:0016779">
    <property type="term" value="F:nucleotidyltransferase activity"/>
    <property type="evidence" value="ECO:0007669"/>
    <property type="project" value="InterPro"/>
</dbReference>
<evidence type="ECO:0000313" key="3">
    <source>
        <dbReference type="Proteomes" id="UP000183085"/>
    </source>
</evidence>
<dbReference type="STRING" id="1817895.AUJ95_02915"/>
<dbReference type="PANTHER" id="PTHR33933:SF3">
    <property type="entry name" value="PROTEIN ADENYLYLTRANSFERASE MJ0604-RELATED"/>
    <property type="match status" value="1"/>
</dbReference>
<accession>A0A1J5E010</accession>
<dbReference type="SUPFAM" id="SSF81301">
    <property type="entry name" value="Nucleotidyltransferase"/>
    <property type="match status" value="1"/>
</dbReference>
<reference evidence="2 3" key="1">
    <citation type="journal article" date="2016" name="Environ. Microbiol.">
        <title>Genomic resolution of a cold subsurface aquifer community provides metabolic insights for novel microbes adapted to high CO concentrations.</title>
        <authorList>
            <person name="Probst A.J."/>
            <person name="Castelle C.J."/>
            <person name="Singh A."/>
            <person name="Brown C.T."/>
            <person name="Anantharaman K."/>
            <person name="Sharon I."/>
            <person name="Hug L.A."/>
            <person name="Burstein D."/>
            <person name="Emerson J.B."/>
            <person name="Thomas B.C."/>
            <person name="Banfield J.F."/>
        </authorList>
    </citation>
    <scope>NUCLEOTIDE SEQUENCE [LARGE SCALE GENOMIC DNA]</scope>
    <source>
        <strain evidence="2">CG2_30_40_21</strain>
    </source>
</reference>
<dbReference type="CDD" id="cd05403">
    <property type="entry name" value="NT_KNTase_like"/>
    <property type="match status" value="1"/>
</dbReference>
<dbReference type="Gene3D" id="3.30.460.10">
    <property type="entry name" value="Beta Polymerase, domain 2"/>
    <property type="match status" value="1"/>
</dbReference>
<dbReference type="InterPro" id="IPR002934">
    <property type="entry name" value="Polymerase_NTP_transf_dom"/>
</dbReference>
<feature type="domain" description="Polymerase nucleotidyl transferase" evidence="1">
    <location>
        <begin position="12"/>
        <end position="86"/>
    </location>
</feature>
<dbReference type="Proteomes" id="UP000183085">
    <property type="component" value="Unassembled WGS sequence"/>
</dbReference>
<dbReference type="InterPro" id="IPR052548">
    <property type="entry name" value="Type_VII_TA_antitoxin"/>
</dbReference>
<protein>
    <recommendedName>
        <fullName evidence="1">Polymerase nucleotidyl transferase domain-containing protein</fullName>
    </recommendedName>
</protein>
<proteinExistence type="predicted"/>
<dbReference type="PANTHER" id="PTHR33933">
    <property type="entry name" value="NUCLEOTIDYLTRANSFERASE"/>
    <property type="match status" value="1"/>
</dbReference>
<sequence length="105" mass="12309">MREINEEVIRDIRDKIINHFHPEMVILFGSYASGNPKKGSDLDLLVVRDSDIPRHKRSIPIRRLFRGYMIPMDIIVYTPSEVERDKNIMGSFIHDILSRGRKLYG</sequence>
<dbReference type="AlphaFoldDB" id="A0A1J5E010"/>
<evidence type="ECO:0000313" key="2">
    <source>
        <dbReference type="EMBL" id="OIP41677.1"/>
    </source>
</evidence>